<dbReference type="Proteomes" id="UP001289645">
    <property type="component" value="Unassembled WGS sequence"/>
</dbReference>
<keyword evidence="1" id="KW-0489">Methyltransferase</keyword>
<evidence type="ECO:0000313" key="1">
    <source>
        <dbReference type="EMBL" id="MDZ5085904.1"/>
    </source>
</evidence>
<keyword evidence="1" id="KW-0808">Transferase</keyword>
<dbReference type="EMBL" id="JAOXLN010000009">
    <property type="protein sequence ID" value="MDZ5085904.1"/>
    <property type="molecule type" value="Genomic_DNA"/>
</dbReference>
<reference evidence="1 2" key="1">
    <citation type="journal article" date="2021" name="Chemosphere">
        <title>Bioballs carrying a syntrophic Rhodococcus and Mycolicibacterium consortium for simultaneous sorption and biodegradation of fuel oil in contaminated freshwater.</title>
        <authorList>
            <person name="Naloka K."/>
            <person name="Polrit D."/>
            <person name="Muangchinda C."/>
            <person name="Thoetkiattikul H."/>
            <person name="Pinyakong O."/>
        </authorList>
    </citation>
    <scope>NUCLEOTIDE SEQUENCE [LARGE SCALE GENOMIC DNA]</scope>
    <source>
        <strain evidence="1 2">J101</strain>
    </source>
</reference>
<evidence type="ECO:0000313" key="2">
    <source>
        <dbReference type="Proteomes" id="UP001289645"/>
    </source>
</evidence>
<dbReference type="EC" id="2.1.1.-" evidence="1"/>
<organism evidence="1 2">
    <name type="scientific">Mycolicibacterium parafortuitum</name>
    <name type="common">Mycobacterium parafortuitum</name>
    <dbReference type="NCBI Taxonomy" id="39692"/>
    <lineage>
        <taxon>Bacteria</taxon>
        <taxon>Bacillati</taxon>
        <taxon>Actinomycetota</taxon>
        <taxon>Actinomycetes</taxon>
        <taxon>Mycobacteriales</taxon>
        <taxon>Mycobacteriaceae</taxon>
        <taxon>Mycolicibacterium</taxon>
    </lineage>
</organism>
<name>A0ACC6MFZ4_MYCPF</name>
<protein>
    <submittedName>
        <fullName evidence="1">Class I SAM-dependent methyltransferase</fullName>
        <ecNumber evidence="1">2.1.1.-</ecNumber>
    </submittedName>
</protein>
<comment type="caution">
    <text evidence="1">The sequence shown here is derived from an EMBL/GenBank/DDBJ whole genome shotgun (WGS) entry which is preliminary data.</text>
</comment>
<accession>A0ACC6MFZ4</accession>
<gene>
    <name evidence="1" type="ORF">OHX15_10955</name>
</gene>
<keyword evidence="2" id="KW-1185">Reference proteome</keyword>
<sequence>MLGMPSFLKTGQIGDGREAACAAHVENAVPPGDIDAALAAIDRFARDQAMLVNIGDEKGELLDAAVHRAKPAIVLELGTYCGYSALRIARAAPAARVYSVEFSPANAEVARRIWTHAGVADRITCVVGTIGDGGRTLDALSRDHGFGDGAVDLLFIDHDKNAYLSDLRSIIARGWLHPGSIVVADNVRVPGAPGYRRFLREQEGRSWRTVEHKTHVEYQSLLPDLVLESEYLGG</sequence>
<proteinExistence type="predicted"/>